<keyword evidence="4 7" id="KW-0418">Kinase</keyword>
<evidence type="ECO:0000256" key="5">
    <source>
        <dbReference type="ARBA" id="ARBA00022840"/>
    </source>
</evidence>
<organism evidence="7 8">
    <name type="scientific">Chionoecetes opilio</name>
    <name type="common">Atlantic snow crab</name>
    <name type="synonym">Cancer opilio</name>
    <dbReference type="NCBI Taxonomy" id="41210"/>
    <lineage>
        <taxon>Eukaryota</taxon>
        <taxon>Metazoa</taxon>
        <taxon>Ecdysozoa</taxon>
        <taxon>Arthropoda</taxon>
        <taxon>Crustacea</taxon>
        <taxon>Multicrustacea</taxon>
        <taxon>Malacostraca</taxon>
        <taxon>Eumalacostraca</taxon>
        <taxon>Eucarida</taxon>
        <taxon>Decapoda</taxon>
        <taxon>Pleocyemata</taxon>
        <taxon>Brachyura</taxon>
        <taxon>Eubrachyura</taxon>
        <taxon>Majoidea</taxon>
        <taxon>Majidae</taxon>
        <taxon>Chionoecetes</taxon>
    </lineage>
</organism>
<name>A0A8J8WE27_CHIOP</name>
<feature type="region of interest" description="Disordered" evidence="6">
    <location>
        <begin position="434"/>
        <end position="477"/>
    </location>
</feature>
<keyword evidence="7" id="KW-0371">Homeobox</keyword>
<feature type="compositionally biased region" description="Polar residues" evidence="6">
    <location>
        <begin position="468"/>
        <end position="477"/>
    </location>
</feature>
<dbReference type="GO" id="GO:0004713">
    <property type="term" value="F:protein tyrosine kinase activity"/>
    <property type="evidence" value="ECO:0007669"/>
    <property type="project" value="TreeGrafter"/>
</dbReference>
<evidence type="ECO:0000313" key="7">
    <source>
        <dbReference type="EMBL" id="KAG0693646.1"/>
    </source>
</evidence>
<keyword evidence="2" id="KW-0808">Transferase</keyword>
<reference evidence="7" key="1">
    <citation type="submission" date="2020-07" db="EMBL/GenBank/DDBJ databases">
        <title>The High-quality genome of the commercially important snow crab, Chionoecetes opilio.</title>
        <authorList>
            <person name="Jeong J.-H."/>
            <person name="Ryu S."/>
        </authorList>
    </citation>
    <scope>NUCLEOTIDE SEQUENCE</scope>
    <source>
        <strain evidence="7">MADBK_172401_WGS</strain>
        <tissue evidence="7">Digestive gland</tissue>
    </source>
</reference>
<dbReference type="PANTHER" id="PTHR24058">
    <property type="entry name" value="DUAL SPECIFICITY PROTEIN KINASE"/>
    <property type="match status" value="1"/>
</dbReference>
<dbReference type="GO" id="GO:0005634">
    <property type="term" value="C:nucleus"/>
    <property type="evidence" value="ECO:0007669"/>
    <property type="project" value="TreeGrafter"/>
</dbReference>
<keyword evidence="7" id="KW-0238">DNA-binding</keyword>
<dbReference type="EMBL" id="JACEEZ010026277">
    <property type="protein sequence ID" value="KAG0693646.1"/>
    <property type="molecule type" value="Genomic_DNA"/>
</dbReference>
<dbReference type="GO" id="GO:0005737">
    <property type="term" value="C:cytoplasm"/>
    <property type="evidence" value="ECO:0007669"/>
    <property type="project" value="TreeGrafter"/>
</dbReference>
<evidence type="ECO:0000256" key="3">
    <source>
        <dbReference type="ARBA" id="ARBA00022741"/>
    </source>
</evidence>
<keyword evidence="1" id="KW-0723">Serine/threonine-protein kinase</keyword>
<comment type="caution">
    <text evidence="7">The sequence shown here is derived from an EMBL/GenBank/DDBJ whole genome shotgun (WGS) entry which is preliminary data.</text>
</comment>
<dbReference type="OrthoDB" id="10030361at2759"/>
<dbReference type="GO" id="GO:0004674">
    <property type="term" value="F:protein serine/threonine kinase activity"/>
    <property type="evidence" value="ECO:0007669"/>
    <property type="project" value="UniProtKB-KW"/>
</dbReference>
<keyword evidence="3" id="KW-0547">Nucleotide-binding</keyword>
<dbReference type="InterPro" id="IPR050494">
    <property type="entry name" value="Ser_Thr_dual-spec_kinase"/>
</dbReference>
<protein>
    <submittedName>
        <fullName evidence="7">Homeodomain-interacting protein kinase 2</fullName>
    </submittedName>
</protein>
<dbReference type="AlphaFoldDB" id="A0A8J8WE27"/>
<dbReference type="InterPro" id="IPR011009">
    <property type="entry name" value="Kinase-like_dom_sf"/>
</dbReference>
<dbReference type="GO" id="GO:0005524">
    <property type="term" value="F:ATP binding"/>
    <property type="evidence" value="ECO:0007669"/>
    <property type="project" value="UniProtKB-KW"/>
</dbReference>
<keyword evidence="5" id="KW-0067">ATP-binding</keyword>
<keyword evidence="8" id="KW-1185">Reference proteome</keyword>
<sequence>MGLDDYFKAILAAESATSLPGIPAWEGTHWKAISHPSLIRYISQTQGIPAEHMLNNATKTTKFFYRDNESTYPFWRLKTPEEHEGETGIKSKEARKYIFNCLDDMGQVNVPTELEGGELLAEKADRREFIDLLKRMLTMDQERRISPGEALQHSFVTLQHLLDYPHCSNVKASMQMMEVCRRPAPPYATAAAVSQAQALPPSLMPNYVHTTNGSVTLTFNNQITNQYGLYQSSRSGRGYSGSSRGEAAAAAAAAASFQPQLVSSILCPPPYQGLASPGKHVTVVTQQPQLQLQPSLLPQQVGGGSQYVPVSMVEQPGRGMLLTTGAAVGGGWGRGGQMALVPGGWQQLPQPPTSLQQPASLLPDASDAWRRTFLVEPPVVQGDAPPAMFPVDLHPELYEAYPSGTWAGSKRPSKASLMGHSTAHAAHALHVGGRPAQPVAHDKKDLSQQLSPVKKRVKEGTPPGAPSHWSNSGAAPQINHTNYHTTHKYVQARLYLKQATRGRILG</sequence>
<dbReference type="GO" id="GO:0003677">
    <property type="term" value="F:DNA binding"/>
    <property type="evidence" value="ECO:0007669"/>
    <property type="project" value="UniProtKB-KW"/>
</dbReference>
<dbReference type="SUPFAM" id="SSF56112">
    <property type="entry name" value="Protein kinase-like (PK-like)"/>
    <property type="match status" value="2"/>
</dbReference>
<dbReference type="Gene3D" id="1.10.510.10">
    <property type="entry name" value="Transferase(Phosphotransferase) domain 1"/>
    <property type="match status" value="1"/>
</dbReference>
<dbReference type="PANTHER" id="PTHR24058:SF17">
    <property type="entry name" value="HOMEODOMAIN INTERACTING PROTEIN KINASE, ISOFORM D"/>
    <property type="match status" value="1"/>
</dbReference>
<evidence type="ECO:0000256" key="1">
    <source>
        <dbReference type="ARBA" id="ARBA00022527"/>
    </source>
</evidence>
<dbReference type="Proteomes" id="UP000770661">
    <property type="component" value="Unassembled WGS sequence"/>
</dbReference>
<accession>A0A8J8WE27</accession>
<gene>
    <name evidence="7" type="primary">HIPK2_0</name>
    <name evidence="7" type="ORF">GWK47_027430</name>
</gene>
<proteinExistence type="predicted"/>
<evidence type="ECO:0000256" key="4">
    <source>
        <dbReference type="ARBA" id="ARBA00022777"/>
    </source>
</evidence>
<evidence type="ECO:0000256" key="2">
    <source>
        <dbReference type="ARBA" id="ARBA00022679"/>
    </source>
</evidence>
<evidence type="ECO:0000313" key="8">
    <source>
        <dbReference type="Proteomes" id="UP000770661"/>
    </source>
</evidence>
<evidence type="ECO:0000256" key="6">
    <source>
        <dbReference type="SAM" id="MobiDB-lite"/>
    </source>
</evidence>